<gene>
    <name evidence="2" type="ORF">A5880_001051</name>
    <name evidence="3" type="ORF">A5880_002383</name>
</gene>
<reference evidence="2 4" key="2">
    <citation type="submission" date="2018-07" db="EMBL/GenBank/DDBJ databases">
        <title>The Genome Sequence of Enterococcus sp. DIV0659b.</title>
        <authorList>
            <consortium name="The Broad Institute Genomics Platform"/>
            <consortium name="The Broad Institute Genomic Center for Infectious Diseases"/>
            <person name="Earl A."/>
            <person name="Manson A."/>
            <person name="Schwartman J."/>
            <person name="Gilmore M."/>
            <person name="Abouelleil A."/>
            <person name="Cao P."/>
            <person name="Chapman S."/>
            <person name="Cusick C."/>
            <person name="Shea T."/>
            <person name="Young S."/>
            <person name="Neafsey D."/>
            <person name="Nusbaum C."/>
            <person name="Birren B."/>
        </authorList>
    </citation>
    <scope>NUCLEOTIDE SEQUENCE [LARGE SCALE GENOMIC DNA]</scope>
    <source>
        <strain evidence="2 4">4G2_DIV0659</strain>
    </source>
</reference>
<dbReference type="RefSeq" id="WP_086331252.1">
    <property type="nucleotide sequence ID" value="NZ_NGLE02000001.1"/>
</dbReference>
<feature type="transmembrane region" description="Helical" evidence="1">
    <location>
        <begin position="42"/>
        <end position="64"/>
    </location>
</feature>
<proteinExistence type="predicted"/>
<dbReference type="Proteomes" id="UP000195139">
    <property type="component" value="Unassembled WGS sequence"/>
</dbReference>
<keyword evidence="4" id="KW-1185">Reference proteome</keyword>
<evidence type="ECO:0000313" key="4">
    <source>
        <dbReference type="Proteomes" id="UP000195139"/>
    </source>
</evidence>
<evidence type="ECO:0000256" key="1">
    <source>
        <dbReference type="SAM" id="Phobius"/>
    </source>
</evidence>
<name>A0A242CCZ3_9ENTE</name>
<dbReference type="EMBL" id="NGLE02000001">
    <property type="protein sequence ID" value="MEI5993504.1"/>
    <property type="molecule type" value="Genomic_DNA"/>
</dbReference>
<reference evidence="3" key="1">
    <citation type="submission" date="2017-05" db="EMBL/GenBank/DDBJ databases">
        <title>The Genome Sequence of Enterococcus sp. 4G2_DIV0659.</title>
        <authorList>
            <consortium name="The Broad Institute Genomics Platform"/>
            <consortium name="The Broad Institute Genomic Center for Infectious Diseases"/>
            <person name="Earl A."/>
            <person name="Manson A."/>
            <person name="Schwartman J."/>
            <person name="Gilmore M."/>
            <person name="Abouelleil A."/>
            <person name="Cao P."/>
            <person name="Chapman S."/>
            <person name="Cusick C."/>
            <person name="Shea T."/>
            <person name="Young S."/>
            <person name="Neafsey D."/>
            <person name="Nusbaum C."/>
            <person name="Birren B."/>
        </authorList>
    </citation>
    <scope>NUCLEOTIDE SEQUENCE [LARGE SCALE GENOMIC DNA]</scope>
    <source>
        <strain evidence="3">4G2_DIV0659</strain>
    </source>
</reference>
<dbReference type="STRING" id="1834181.A5880_002383"/>
<feature type="transmembrane region" description="Helical" evidence="1">
    <location>
        <begin position="6"/>
        <end position="30"/>
    </location>
</feature>
<dbReference type="EMBL" id="NGLE01000003">
    <property type="protein sequence ID" value="OTO08113.1"/>
    <property type="molecule type" value="Genomic_DNA"/>
</dbReference>
<dbReference type="OrthoDB" id="2189221at2"/>
<keyword evidence="1" id="KW-0812">Transmembrane</keyword>
<comment type="caution">
    <text evidence="3">The sequence shown here is derived from an EMBL/GenBank/DDBJ whole genome shotgun (WGS) entry which is preliminary data.</text>
</comment>
<keyword evidence="1" id="KW-1133">Transmembrane helix</keyword>
<evidence type="ECO:0000313" key="3">
    <source>
        <dbReference type="EMBL" id="OTO08113.1"/>
    </source>
</evidence>
<keyword evidence="1" id="KW-0472">Membrane</keyword>
<dbReference type="AlphaFoldDB" id="A0A242CCZ3"/>
<organism evidence="3">
    <name type="scientific">Candidatus Enterococcus mansonii</name>
    <dbReference type="NCBI Taxonomy" id="1834181"/>
    <lineage>
        <taxon>Bacteria</taxon>
        <taxon>Bacillati</taxon>
        <taxon>Bacillota</taxon>
        <taxon>Bacilli</taxon>
        <taxon>Lactobacillales</taxon>
        <taxon>Enterococcaceae</taxon>
        <taxon>Enterococcus</taxon>
    </lineage>
</organism>
<evidence type="ECO:0000313" key="2">
    <source>
        <dbReference type="EMBL" id="MEI5993504.1"/>
    </source>
</evidence>
<protein>
    <submittedName>
        <fullName evidence="3">Uncharacterized protein</fullName>
    </submittedName>
</protein>
<sequence>MKDYLWIYILGGITSVSLLFFLVTLSRDVFLVRRLRKKKGELVFNFSLLVVSITSLALIIYLFILLKDQIKLIG</sequence>
<accession>A0A242CCZ3</accession>